<feature type="binding site" evidence="12">
    <location>
        <position position="163"/>
    </location>
    <ligand>
        <name>Zn(2+)</name>
        <dbReference type="ChEBI" id="CHEBI:29105"/>
        <label>1</label>
        <note>catalytic</note>
    </ligand>
</feature>
<dbReference type="InterPro" id="IPR004613">
    <property type="entry name" value="RNase_J"/>
</dbReference>
<dbReference type="Pfam" id="PF22505">
    <property type="entry name" value="RNase_J_b_CASP"/>
    <property type="match status" value="1"/>
</dbReference>
<dbReference type="Proteomes" id="UP000248724">
    <property type="component" value="Unassembled WGS sequence"/>
</dbReference>
<dbReference type="Pfam" id="PF07521">
    <property type="entry name" value="RMMBL"/>
    <property type="match status" value="1"/>
</dbReference>
<feature type="active site" description="Proton acceptor" evidence="10">
    <location>
        <position position="367"/>
    </location>
</feature>
<feature type="binding site" evidence="12">
    <location>
        <position position="75"/>
    </location>
    <ligand>
        <name>Zn(2+)</name>
        <dbReference type="ChEBI" id="CHEBI:29105"/>
        <label>1</label>
        <note>catalytic</note>
    </ligand>
</feature>
<dbReference type="GO" id="GO:0004534">
    <property type="term" value="F:5'-3' RNA exonuclease activity"/>
    <property type="evidence" value="ECO:0007669"/>
    <property type="project" value="UniProtKB-UniRule"/>
</dbReference>
<comment type="subunit">
    <text evidence="9">Homodimer, may be a subunit of the RNA degradosome.</text>
</comment>
<dbReference type="PIRSF" id="PIRSF004803">
    <property type="entry name" value="RnjA"/>
    <property type="match status" value="1"/>
</dbReference>
<dbReference type="GO" id="GO:0005737">
    <property type="term" value="C:cytoplasm"/>
    <property type="evidence" value="ECO:0007669"/>
    <property type="project" value="UniProtKB-SubCell"/>
</dbReference>
<keyword evidence="12" id="KW-0106">Calcium</keyword>
<keyword evidence="9" id="KW-0698">rRNA processing</keyword>
<evidence type="ECO:0000256" key="5">
    <source>
        <dbReference type="ARBA" id="ARBA00022801"/>
    </source>
</evidence>
<dbReference type="Pfam" id="PF00753">
    <property type="entry name" value="Lactamase_B"/>
    <property type="match status" value="1"/>
</dbReference>
<dbReference type="InterPro" id="IPR011108">
    <property type="entry name" value="RMMBL"/>
</dbReference>
<dbReference type="InterPro" id="IPR055132">
    <property type="entry name" value="RNase_J_b_CASP"/>
</dbReference>
<evidence type="ECO:0000256" key="7">
    <source>
        <dbReference type="ARBA" id="ARBA00022839"/>
    </source>
</evidence>
<dbReference type="GO" id="GO:0006364">
    <property type="term" value="P:rRNA processing"/>
    <property type="evidence" value="ECO:0007669"/>
    <property type="project" value="UniProtKB-UniRule"/>
</dbReference>
<dbReference type="SMART" id="SM00849">
    <property type="entry name" value="Lactamase_B"/>
    <property type="match status" value="1"/>
</dbReference>
<comment type="caution">
    <text evidence="14">The sequence shown here is derived from an EMBL/GenBank/DDBJ whole genome shotgun (WGS) entry which is preliminary data.</text>
</comment>
<dbReference type="CDD" id="cd07714">
    <property type="entry name" value="RNaseJ_MBL-fold"/>
    <property type="match status" value="1"/>
</dbReference>
<dbReference type="GO" id="GO:0008270">
    <property type="term" value="F:zinc ion binding"/>
    <property type="evidence" value="ECO:0007669"/>
    <property type="project" value="InterPro"/>
</dbReference>
<feature type="binding site" evidence="12">
    <location>
        <position position="73"/>
    </location>
    <ligand>
        <name>Zn(2+)</name>
        <dbReference type="ChEBI" id="CHEBI:29105"/>
        <label>1</label>
        <note>catalytic</note>
    </ligand>
</feature>
<keyword evidence="3 12" id="KW-0479">Metal-binding</keyword>
<evidence type="ECO:0000256" key="8">
    <source>
        <dbReference type="ARBA" id="ARBA00022884"/>
    </source>
</evidence>
<feature type="binding site" evidence="12">
    <location>
        <position position="77"/>
    </location>
    <ligand>
        <name>Zn(2+)</name>
        <dbReference type="ChEBI" id="CHEBI:29105"/>
        <label>1</label>
        <note>catalytic</note>
    </ligand>
</feature>
<dbReference type="PANTHER" id="PTHR43694">
    <property type="entry name" value="RIBONUCLEASE J"/>
    <property type="match status" value="1"/>
</dbReference>
<dbReference type="HAMAP" id="MF_01491">
    <property type="entry name" value="RNase_J_bact"/>
    <property type="match status" value="1"/>
</dbReference>
<dbReference type="EMBL" id="QHBU01000268">
    <property type="protein sequence ID" value="PZR78174.1"/>
    <property type="molecule type" value="Genomic_DNA"/>
</dbReference>
<dbReference type="Gene3D" id="3.60.15.10">
    <property type="entry name" value="Ribonuclease Z/Hydroxyacylglutathione hydrolase-like"/>
    <property type="match status" value="1"/>
</dbReference>
<evidence type="ECO:0000256" key="11">
    <source>
        <dbReference type="PIRSR" id="PIRSR004803-2"/>
    </source>
</evidence>
<comment type="cofactor">
    <cofactor evidence="12">
        <name>Zn(2+)</name>
        <dbReference type="ChEBI" id="CHEBI:29105"/>
    </cofactor>
    <text evidence="12">Binds 2 Zn(2+) ions per subunit. It is not clear if Zn(2+) or Mg(2+) is physiologically important.</text>
</comment>
<feature type="active site" description="Proton donor" evidence="10">
    <location>
        <position position="195"/>
    </location>
</feature>
<evidence type="ECO:0000256" key="1">
    <source>
        <dbReference type="ARBA" id="ARBA00022490"/>
    </source>
</evidence>
<dbReference type="Pfam" id="PF17770">
    <property type="entry name" value="RNase_J_C"/>
    <property type="match status" value="1"/>
</dbReference>
<organism evidence="14 15">
    <name type="scientific">Candidatus Aeolococcus gillhamiae</name>
    <dbReference type="NCBI Taxonomy" id="3127015"/>
    <lineage>
        <taxon>Bacteria</taxon>
        <taxon>Bacillati</taxon>
        <taxon>Candidatus Dormiibacterota</taxon>
        <taxon>Candidatus Dormibacteria</taxon>
        <taxon>Candidatus Aeolococcales</taxon>
        <taxon>Candidatus Aeolococcaceae</taxon>
        <taxon>Candidatus Aeolococcus</taxon>
    </lineage>
</organism>
<evidence type="ECO:0000256" key="3">
    <source>
        <dbReference type="ARBA" id="ARBA00022723"/>
    </source>
</evidence>
<evidence type="ECO:0000256" key="9">
    <source>
        <dbReference type="HAMAP-Rule" id="MF_01491"/>
    </source>
</evidence>
<accession>A0A2W6A3H2</accession>
<dbReference type="GO" id="GO:0004521">
    <property type="term" value="F:RNA endonuclease activity"/>
    <property type="evidence" value="ECO:0007669"/>
    <property type="project" value="UniProtKB-UniRule"/>
</dbReference>
<evidence type="ECO:0000256" key="2">
    <source>
        <dbReference type="ARBA" id="ARBA00022722"/>
    </source>
</evidence>
<gene>
    <name evidence="9" type="primary">rnj</name>
    <name evidence="14" type="ORF">DLM65_13970</name>
</gene>
<comment type="function">
    <text evidence="9">An RNase that has 5'-3' exonuclease and possibly endonuclease activity. Involved in maturation of rRNA and in some organisms also mRNA maturation and/or decay.</text>
</comment>
<dbReference type="Gene3D" id="3.40.50.10710">
    <property type="entry name" value="Metallo-hydrolase/oxidoreductase"/>
    <property type="match status" value="1"/>
</dbReference>
<protein>
    <recommendedName>
        <fullName evidence="9">Ribonuclease J</fullName>
        <shortName evidence="9">RNase J</shortName>
        <ecNumber evidence="9">3.1.-.-</ecNumber>
    </recommendedName>
</protein>
<dbReference type="InterPro" id="IPR042173">
    <property type="entry name" value="RNase_J_2"/>
</dbReference>
<keyword evidence="1 9" id="KW-0963">Cytoplasm</keyword>
<feature type="binding site" evidence="12">
    <location>
        <position position="78"/>
    </location>
    <ligand>
        <name>Zn(2+)</name>
        <dbReference type="ChEBI" id="CHEBI:29105"/>
        <label>2</label>
        <note>catalytic</note>
    </ligand>
</feature>
<keyword evidence="8 9" id="KW-0694">RNA-binding</keyword>
<feature type="binding site" evidence="12">
    <location>
        <position position="389"/>
    </location>
    <ligand>
        <name>Zn(2+)</name>
        <dbReference type="ChEBI" id="CHEBI:29105"/>
        <label>1</label>
        <note>catalytic</note>
    </ligand>
</feature>
<dbReference type="InterPro" id="IPR001587">
    <property type="entry name" value="RNase_J_CS"/>
</dbReference>
<keyword evidence="2 9" id="KW-0540">Nuclease</keyword>
<comment type="similarity">
    <text evidence="9">Belongs to the metallo-beta-lactamase superfamily. RNA-metabolizing metallo-beta-lactamase-like family. Bacterial RNase J subfamily.</text>
</comment>
<feature type="binding site" evidence="12">
    <location>
        <position position="141"/>
    </location>
    <ligand>
        <name>Zn(2+)</name>
        <dbReference type="ChEBI" id="CHEBI:29105"/>
        <label>1</label>
        <note>catalytic</note>
    </ligand>
</feature>
<feature type="binding site" evidence="12">
    <location>
        <position position="48"/>
    </location>
    <ligand>
        <name>Ca(2+)</name>
        <dbReference type="ChEBI" id="CHEBI:29108"/>
    </ligand>
</feature>
<proteinExistence type="inferred from homology"/>
<evidence type="ECO:0000313" key="14">
    <source>
        <dbReference type="EMBL" id="PZR78174.1"/>
    </source>
</evidence>
<feature type="binding site" evidence="12">
    <location>
        <position position="50"/>
    </location>
    <ligand>
        <name>Ca(2+)</name>
        <dbReference type="ChEBI" id="CHEBI:29108"/>
    </ligand>
</feature>
<keyword evidence="5 9" id="KW-0378">Hydrolase</keyword>
<reference evidence="14 15" key="1">
    <citation type="journal article" date="2017" name="Nature">
        <title>Atmospheric trace gases support primary production in Antarctic desert surface soil.</title>
        <authorList>
            <person name="Ji M."/>
            <person name="Greening C."/>
            <person name="Vanwonterghem I."/>
            <person name="Carere C.R."/>
            <person name="Bay S.K."/>
            <person name="Steen J.A."/>
            <person name="Montgomery K."/>
            <person name="Lines T."/>
            <person name="Beardall J."/>
            <person name="van Dorst J."/>
            <person name="Snape I."/>
            <person name="Stott M.B."/>
            <person name="Hugenholtz P."/>
            <person name="Ferrari B.C."/>
        </authorList>
    </citation>
    <scope>NUCLEOTIDE SEQUENCE [LARGE SCALE GENOMIC DNA]</scope>
    <source>
        <strain evidence="14">RRmetagenome_bin12</strain>
    </source>
</reference>
<dbReference type="SUPFAM" id="SSF56281">
    <property type="entry name" value="Metallo-hydrolase/oxidoreductase"/>
    <property type="match status" value="1"/>
</dbReference>
<evidence type="ECO:0000256" key="10">
    <source>
        <dbReference type="PIRSR" id="PIRSR004803-1"/>
    </source>
</evidence>
<feature type="binding site" evidence="12">
    <location>
        <position position="443"/>
    </location>
    <ligand>
        <name>Ca(2+)</name>
        <dbReference type="ChEBI" id="CHEBI:29108"/>
    </ligand>
</feature>
<comment type="subcellular location">
    <subcellularLocation>
        <location evidence="9">Cytoplasm</location>
    </subcellularLocation>
</comment>
<dbReference type="NCBIfam" id="TIGR00649">
    <property type="entry name" value="MG423"/>
    <property type="match status" value="1"/>
</dbReference>
<evidence type="ECO:0000256" key="4">
    <source>
        <dbReference type="ARBA" id="ARBA00022759"/>
    </source>
</evidence>
<dbReference type="PROSITE" id="PS01292">
    <property type="entry name" value="UPF0036"/>
    <property type="match status" value="1"/>
</dbReference>
<dbReference type="AlphaFoldDB" id="A0A2W6A3H2"/>
<evidence type="ECO:0000256" key="6">
    <source>
        <dbReference type="ARBA" id="ARBA00022833"/>
    </source>
</evidence>
<dbReference type="InterPro" id="IPR001279">
    <property type="entry name" value="Metallo-B-lactamas"/>
</dbReference>
<comment type="cofactor">
    <cofactor evidence="12">
        <name>Ca(2+)</name>
        <dbReference type="ChEBI" id="CHEBI:29108"/>
    </cofactor>
    <text evidence="12">Binds 1 Ca(2+) cation per subunit. Seen in 1 crystal structure, it is not clear if it is physiologically important.</text>
</comment>
<keyword evidence="4 9" id="KW-0255">Endonuclease</keyword>
<feature type="binding site" evidence="9 11">
    <location>
        <begin position="363"/>
        <end position="367"/>
    </location>
    <ligand>
        <name>substrate</name>
    </ligand>
</feature>
<evidence type="ECO:0000313" key="15">
    <source>
        <dbReference type="Proteomes" id="UP000248724"/>
    </source>
</evidence>
<name>A0A2W6A3H2_9BACT</name>
<dbReference type="InterPro" id="IPR030854">
    <property type="entry name" value="RNase_J_bac"/>
</dbReference>
<dbReference type="InterPro" id="IPR041636">
    <property type="entry name" value="RNase_J_C"/>
</dbReference>
<sequence>MEPLRPVISLVPLGGLGEIGRNLMAIECGEDIVVVDCGLMFPEQEMLGIDLVIPDVTWLMERVQRVRGIVLTHAHEDHIGALPYVLPRLPVPVYGTSLTLGFLRNKLKEHKLLDSTDLHTVRAGDTVQLGAIAVEWIHITHSVPDACSLALHTPEGVIIHTGDFKIDQTPVQGAPPDLARLARLGDDGVLLLLSDSTNAEHDGTTPSERRVGEGLAPLFAAAPGRILMATFASNISRLQQAIDAAVDCGRKCFIVGRSMLNNVRVGQELGFLRTPDIFVSPKQHASVPDDELAVLCTGAQGEPMSALSRIAAGEHPMVQLHEGDTVIISANPIPGNEEAVHRTINNLYRRGARVFNSSKHHVHASGHASREELKLMLTLTRPKYFVPVHGEYRHLAIHADIAASVGIARDHILPVDNGTVIDIDADGIHRRGQRVPAGYVYVDGLSIDEAGDVVLRDRRLLAQDGVVIVALTVERSTGAVIAGPDLISRGFIEDSATDNLFDEARAHTLSLVDKLNPDAEWSVWQAAIHEGLSRFLYSRTRRRPMILPVVTEV</sequence>
<dbReference type="InterPro" id="IPR036866">
    <property type="entry name" value="RibonucZ/Hydroxyglut_hydro"/>
</dbReference>
<dbReference type="GO" id="GO:0003723">
    <property type="term" value="F:RNA binding"/>
    <property type="evidence" value="ECO:0007669"/>
    <property type="project" value="UniProtKB-UniRule"/>
</dbReference>
<keyword evidence="6 12" id="KW-0862">Zinc</keyword>
<dbReference type="EC" id="3.1.-.-" evidence="9"/>
<dbReference type="PANTHER" id="PTHR43694:SF1">
    <property type="entry name" value="RIBONUCLEASE J"/>
    <property type="match status" value="1"/>
</dbReference>
<feature type="binding site" evidence="11">
    <location>
        <begin position="232"/>
        <end position="234"/>
    </location>
    <ligand>
        <name>substrate</name>
    </ligand>
</feature>
<keyword evidence="7 9" id="KW-0269">Exonuclease</keyword>
<feature type="domain" description="Metallo-beta-lactamase" evidence="13">
    <location>
        <begin position="20"/>
        <end position="215"/>
    </location>
</feature>
<evidence type="ECO:0000256" key="12">
    <source>
        <dbReference type="PIRSR" id="PIRSR004803-3"/>
    </source>
</evidence>
<dbReference type="Gene3D" id="3.10.20.580">
    <property type="match status" value="1"/>
</dbReference>
<evidence type="ECO:0000259" key="13">
    <source>
        <dbReference type="SMART" id="SM00849"/>
    </source>
</evidence>